<name>A0A117QN88_9ACTN</name>
<gene>
    <name evidence="3" type="ORF">AQJ30_15380</name>
</gene>
<feature type="region of interest" description="Disordered" evidence="1">
    <location>
        <begin position="109"/>
        <end position="161"/>
    </location>
</feature>
<dbReference type="Proteomes" id="UP000053271">
    <property type="component" value="Unassembled WGS sequence"/>
</dbReference>
<keyword evidence="4" id="KW-1185">Reference proteome</keyword>
<evidence type="ECO:0000259" key="2">
    <source>
        <dbReference type="Pfam" id="PF21722"/>
    </source>
</evidence>
<evidence type="ECO:0000313" key="3">
    <source>
        <dbReference type="EMBL" id="KUN37664.1"/>
    </source>
</evidence>
<reference evidence="3 4" key="1">
    <citation type="submission" date="2015-10" db="EMBL/GenBank/DDBJ databases">
        <title>Draft genome sequence of Streptomyces longwoodensis DSM 41677, type strain for the species Streptomyces longwoodensis.</title>
        <authorList>
            <person name="Ruckert C."/>
            <person name="Winkler A."/>
            <person name="Kalinowski J."/>
            <person name="Kampfer P."/>
            <person name="Glaeser S."/>
        </authorList>
    </citation>
    <scope>NUCLEOTIDE SEQUENCE [LARGE SCALE GENOMIC DNA]</scope>
    <source>
        <strain evidence="3 4">DSM 41677</strain>
    </source>
</reference>
<accession>A0A117QN88</accession>
<protein>
    <recommendedName>
        <fullName evidence="2">Glycine-rich domain-containing protein</fullName>
    </recommendedName>
</protein>
<dbReference type="EMBL" id="LMWS01000018">
    <property type="protein sequence ID" value="KUN37664.1"/>
    <property type="molecule type" value="Genomic_DNA"/>
</dbReference>
<feature type="compositionally biased region" description="Gly residues" evidence="1">
    <location>
        <begin position="109"/>
        <end position="123"/>
    </location>
</feature>
<organism evidence="3 4">
    <name type="scientific">Streptomyces longwoodensis</name>
    <dbReference type="NCBI Taxonomy" id="68231"/>
    <lineage>
        <taxon>Bacteria</taxon>
        <taxon>Bacillati</taxon>
        <taxon>Actinomycetota</taxon>
        <taxon>Actinomycetes</taxon>
        <taxon>Kitasatosporales</taxon>
        <taxon>Streptomycetaceae</taxon>
        <taxon>Streptomyces</taxon>
    </lineage>
</organism>
<evidence type="ECO:0000256" key="1">
    <source>
        <dbReference type="SAM" id="MobiDB-lite"/>
    </source>
</evidence>
<dbReference type="AlphaFoldDB" id="A0A117QN88"/>
<feature type="domain" description="Glycine-rich" evidence="2">
    <location>
        <begin position="46"/>
        <end position="238"/>
    </location>
</feature>
<sequence>MARSCADGTYFQLTDNGELSIIPGSLGLRKVLYYDKPGTYSFTKASYPWLARVRVQCQGGGGGSAGAFSDAGELIARPGAPAGAWAQSLIEVSALGTAEAVVVGKGGIGGQDNNAGGPGGTSSFGGLVSADGGDGGPANMLSGTALETARGPAGSSSGTGDIIIGGGASGASIRLSAGQCVSGRGGDSVLGRGGEERRTSGPGQPPTGYGAGAGGAVSINASPQTGQPGGSGIVIVELYG</sequence>
<dbReference type="Pfam" id="PF21722">
    <property type="entry name" value="Gly_rich_2"/>
    <property type="match status" value="1"/>
</dbReference>
<dbReference type="STRING" id="68231.AQJ30_15380"/>
<dbReference type="InterPro" id="IPR049304">
    <property type="entry name" value="Gly_rich_dom"/>
</dbReference>
<comment type="caution">
    <text evidence="3">The sequence shown here is derived from an EMBL/GenBank/DDBJ whole genome shotgun (WGS) entry which is preliminary data.</text>
</comment>
<proteinExistence type="predicted"/>
<evidence type="ECO:0000313" key="4">
    <source>
        <dbReference type="Proteomes" id="UP000053271"/>
    </source>
</evidence>
<feature type="region of interest" description="Disordered" evidence="1">
    <location>
        <begin position="184"/>
        <end position="214"/>
    </location>
</feature>